<dbReference type="GO" id="GO:0008741">
    <property type="term" value="F:ribulokinase activity"/>
    <property type="evidence" value="ECO:0007669"/>
    <property type="project" value="UniProtKB-EC"/>
</dbReference>
<dbReference type="InterPro" id="IPR000577">
    <property type="entry name" value="Carb_kinase_FGGY"/>
</dbReference>
<dbReference type="InterPro" id="IPR018484">
    <property type="entry name" value="FGGY_N"/>
</dbReference>
<keyword evidence="6 7" id="KW-0119">Carbohydrate metabolism</keyword>
<keyword evidence="1 7" id="KW-0808">Transferase</keyword>
<keyword evidence="2 7" id="KW-0547">Nucleotide-binding</keyword>
<dbReference type="Gene3D" id="3.30.420.40">
    <property type="match status" value="2"/>
</dbReference>
<dbReference type="InterPro" id="IPR018485">
    <property type="entry name" value="FGGY_C"/>
</dbReference>
<keyword evidence="4 7" id="KW-0067">ATP-binding</keyword>
<dbReference type="EC" id="2.7.1.16" evidence="7 8"/>
<comment type="catalytic activity">
    <reaction evidence="7">
        <text>D-ribulose + ATP = D-ribulose 5-phosphate + ADP + H(+)</text>
        <dbReference type="Rhea" id="RHEA:17601"/>
        <dbReference type="ChEBI" id="CHEBI:15378"/>
        <dbReference type="ChEBI" id="CHEBI:17173"/>
        <dbReference type="ChEBI" id="CHEBI:30616"/>
        <dbReference type="ChEBI" id="CHEBI:58121"/>
        <dbReference type="ChEBI" id="CHEBI:456216"/>
        <dbReference type="EC" id="2.7.1.16"/>
    </reaction>
</comment>
<dbReference type="Proteomes" id="UP001596989">
    <property type="component" value="Unassembled WGS sequence"/>
</dbReference>
<dbReference type="SUPFAM" id="SSF53067">
    <property type="entry name" value="Actin-like ATPase domain"/>
    <property type="match status" value="2"/>
</dbReference>
<dbReference type="PANTHER" id="PTHR43435:SF4">
    <property type="entry name" value="FGGY CARBOHYDRATE KINASE DOMAIN-CONTAINING PROTEIN"/>
    <property type="match status" value="1"/>
</dbReference>
<evidence type="ECO:0000256" key="9">
    <source>
        <dbReference type="RuleBase" id="RU003455"/>
    </source>
</evidence>
<evidence type="ECO:0000256" key="1">
    <source>
        <dbReference type="ARBA" id="ARBA00022679"/>
    </source>
</evidence>
<accession>A0ABW3HVY3</accession>
<evidence type="ECO:0000256" key="5">
    <source>
        <dbReference type="ARBA" id="ARBA00022935"/>
    </source>
</evidence>
<dbReference type="Pfam" id="PF02782">
    <property type="entry name" value="FGGY_C"/>
    <property type="match status" value="1"/>
</dbReference>
<feature type="domain" description="Carbohydrate kinase FGGY C-terminal" evidence="11">
    <location>
        <begin position="290"/>
        <end position="488"/>
    </location>
</feature>
<dbReference type="EMBL" id="JBHTJZ010000060">
    <property type="protein sequence ID" value="MFD0961626.1"/>
    <property type="molecule type" value="Genomic_DNA"/>
</dbReference>
<evidence type="ECO:0000256" key="2">
    <source>
        <dbReference type="ARBA" id="ARBA00022741"/>
    </source>
</evidence>
<dbReference type="HAMAP" id="MF_00520">
    <property type="entry name" value="Ribulokinase"/>
    <property type="match status" value="1"/>
</dbReference>
<keyword evidence="5 7" id="KW-0054">Arabinose catabolism</keyword>
<reference evidence="13" key="1">
    <citation type="journal article" date="2019" name="Int. J. Syst. Evol. Microbiol.">
        <title>The Global Catalogue of Microorganisms (GCM) 10K type strain sequencing project: providing services to taxonomists for standard genome sequencing and annotation.</title>
        <authorList>
            <consortium name="The Broad Institute Genomics Platform"/>
            <consortium name="The Broad Institute Genome Sequencing Center for Infectious Disease"/>
            <person name="Wu L."/>
            <person name="Ma J."/>
        </authorList>
    </citation>
    <scope>NUCLEOTIDE SEQUENCE [LARGE SCALE GENOMIC DNA]</scope>
    <source>
        <strain evidence="13">CCUG 59129</strain>
    </source>
</reference>
<dbReference type="PANTHER" id="PTHR43435">
    <property type="entry name" value="RIBULOKINASE"/>
    <property type="match status" value="1"/>
</dbReference>
<sequence length="555" mass="60287">MSKKYAIGVDYGTESGRALLVDAATGEEIASHVTVYPHGVIDEQLPGSEVRLEPDWALQHPLDYMEVLKQSIPAVLKESFVKPDSVIGIGIDFTACTMLPLNKAGVPLCELDEWKDNPHSWVKLWKHHAAQEEATRINALAEERGEAFLSRYGGKLSSEWMLPKVHQILNEAPEVYEAADLFMEAADWVTMQLTSVMTRNSCTAGYKANWHKGDGYPSEAFLKALDPRLEHLTSTKLRGSIASIGTKAGDLNQQMAEAIGLLPNTAVAVGHIDAHAMVPAVGVVTPGKLVLTMGTSTCHLLLSDKEIHADGICGVVEDGIVAGYYGYEAGQSAVGDIFAWFVNEAVPSEVKQAAQQQNVSVHEWLEQQAAQSRPGESGLLALDWWNGNRSVLMDADLTGLIVGLTLQTKPAEIYRALLEATAFGTKKIIEAFQAGGITVDELYACGGLPQKNRLLMQIYADVTGREIKIADSVQTAALGAAMHGAVAAGAEAGGYDTIADAAMHMARVKDETYKPIPENVQAYQQLYEAYSTLHHYFGEENKQLMKDLKKLRLKG</sequence>
<feature type="domain" description="Carbohydrate kinase FGGY N-terminal" evidence="10">
    <location>
        <begin position="5"/>
        <end position="275"/>
    </location>
</feature>
<evidence type="ECO:0000256" key="7">
    <source>
        <dbReference type="HAMAP-Rule" id="MF_00520"/>
    </source>
</evidence>
<name>A0ABW3HVY3_9BACL</name>
<dbReference type="Pfam" id="PF00370">
    <property type="entry name" value="FGGY_N"/>
    <property type="match status" value="1"/>
</dbReference>
<organism evidence="12 13">
    <name type="scientific">Paenibacillus chungangensis</name>
    <dbReference type="NCBI Taxonomy" id="696535"/>
    <lineage>
        <taxon>Bacteria</taxon>
        <taxon>Bacillati</taxon>
        <taxon>Bacillota</taxon>
        <taxon>Bacilli</taxon>
        <taxon>Bacillales</taxon>
        <taxon>Paenibacillaceae</taxon>
        <taxon>Paenibacillus</taxon>
    </lineage>
</organism>
<evidence type="ECO:0000259" key="11">
    <source>
        <dbReference type="Pfam" id="PF02782"/>
    </source>
</evidence>
<dbReference type="CDD" id="cd07781">
    <property type="entry name" value="ASKHA_NBD_FGGY_L-RBK"/>
    <property type="match status" value="1"/>
</dbReference>
<protein>
    <recommendedName>
        <fullName evidence="7 8">Ribulokinase</fullName>
        <ecNumber evidence="7 8">2.7.1.16</ecNumber>
    </recommendedName>
</protein>
<keyword evidence="3 7" id="KW-0418">Kinase</keyword>
<keyword evidence="13" id="KW-1185">Reference proteome</keyword>
<evidence type="ECO:0000256" key="3">
    <source>
        <dbReference type="ARBA" id="ARBA00022777"/>
    </source>
</evidence>
<evidence type="ECO:0000256" key="4">
    <source>
        <dbReference type="ARBA" id="ARBA00022840"/>
    </source>
</evidence>
<dbReference type="InterPro" id="IPR043129">
    <property type="entry name" value="ATPase_NBD"/>
</dbReference>
<comment type="pathway">
    <text evidence="7 9">Carbohydrate degradation; L-arabinose degradation via L-ribulose; D-xylulose 5-phosphate from L-arabinose (bacterial route): step 2/3.</text>
</comment>
<evidence type="ECO:0000313" key="13">
    <source>
        <dbReference type="Proteomes" id="UP001596989"/>
    </source>
</evidence>
<dbReference type="PROSITE" id="PS00445">
    <property type="entry name" value="FGGY_KINASES_2"/>
    <property type="match status" value="1"/>
</dbReference>
<dbReference type="PIRSF" id="PIRSF000538">
    <property type="entry name" value="GlpK"/>
    <property type="match status" value="1"/>
</dbReference>
<dbReference type="InterPro" id="IPR018483">
    <property type="entry name" value="Carb_kinase_FGGY_CS"/>
</dbReference>
<proteinExistence type="inferred from homology"/>
<comment type="catalytic activity">
    <reaction evidence="7 9">
        <text>L-ribulose + ATP = L-ribulose 5-phosphate + ADP + H(+)</text>
        <dbReference type="Rhea" id="RHEA:22072"/>
        <dbReference type="ChEBI" id="CHEBI:15378"/>
        <dbReference type="ChEBI" id="CHEBI:16880"/>
        <dbReference type="ChEBI" id="CHEBI:30616"/>
        <dbReference type="ChEBI" id="CHEBI:58226"/>
        <dbReference type="ChEBI" id="CHEBI:456216"/>
        <dbReference type="EC" id="2.7.1.16"/>
    </reaction>
</comment>
<dbReference type="NCBIfam" id="NF003154">
    <property type="entry name" value="PRK04123.1"/>
    <property type="match status" value="1"/>
</dbReference>
<dbReference type="RefSeq" id="WP_377567378.1">
    <property type="nucleotide sequence ID" value="NZ_JBHTJZ010000060.1"/>
</dbReference>
<evidence type="ECO:0000259" key="10">
    <source>
        <dbReference type="Pfam" id="PF00370"/>
    </source>
</evidence>
<comment type="caution">
    <text evidence="12">The sequence shown here is derived from an EMBL/GenBank/DDBJ whole genome shotgun (WGS) entry which is preliminary data.</text>
</comment>
<dbReference type="NCBIfam" id="TIGR01234">
    <property type="entry name" value="L-ribulokinase"/>
    <property type="match status" value="1"/>
</dbReference>
<comment type="similarity">
    <text evidence="7 9">Belongs to the ribulokinase family.</text>
</comment>
<evidence type="ECO:0000256" key="6">
    <source>
        <dbReference type="ARBA" id="ARBA00023277"/>
    </source>
</evidence>
<evidence type="ECO:0000313" key="12">
    <source>
        <dbReference type="EMBL" id="MFD0961626.1"/>
    </source>
</evidence>
<gene>
    <name evidence="7" type="primary">araB</name>
    <name evidence="12" type="ORF">ACFQ2I_19960</name>
</gene>
<evidence type="ECO:0000256" key="8">
    <source>
        <dbReference type="NCBIfam" id="TIGR01234"/>
    </source>
</evidence>
<dbReference type="InterPro" id="IPR005929">
    <property type="entry name" value="Ribulokinase"/>
</dbReference>